<protein>
    <recommendedName>
        <fullName evidence="5">Ubiquitin 3 binding protein But2 C-terminal domain-containing protein</fullName>
    </recommendedName>
</protein>
<feature type="compositionally biased region" description="Basic and acidic residues" evidence="1">
    <location>
        <begin position="291"/>
        <end position="304"/>
    </location>
</feature>
<reference evidence="3 4" key="1">
    <citation type="submission" date="2024-04" db="EMBL/GenBank/DDBJ databases">
        <title>Phyllosticta paracitricarpa is synonymous to the EU quarantine fungus P. citricarpa based on phylogenomic analyses.</title>
        <authorList>
            <consortium name="Lawrence Berkeley National Laboratory"/>
            <person name="Van ingen-buijs V.A."/>
            <person name="Van westerhoven A.C."/>
            <person name="Haridas S."/>
            <person name="Skiadas P."/>
            <person name="Martin F."/>
            <person name="Groenewald J.Z."/>
            <person name="Crous P.W."/>
            <person name="Seidl M.F."/>
        </authorList>
    </citation>
    <scope>NUCLEOTIDE SEQUENCE [LARGE SCALE GENOMIC DNA]</scope>
    <source>
        <strain evidence="3 4">CPC 17464</strain>
    </source>
</reference>
<feature type="compositionally biased region" description="Basic and acidic residues" evidence="1">
    <location>
        <begin position="424"/>
        <end position="434"/>
    </location>
</feature>
<feature type="compositionally biased region" description="Basic and acidic residues" evidence="1">
    <location>
        <begin position="392"/>
        <end position="405"/>
    </location>
</feature>
<dbReference type="Proteomes" id="UP001360953">
    <property type="component" value="Unassembled WGS sequence"/>
</dbReference>
<dbReference type="InterPro" id="IPR025649">
    <property type="entry name" value="DUF4360"/>
</dbReference>
<feature type="signal peptide" evidence="2">
    <location>
        <begin position="1"/>
        <end position="22"/>
    </location>
</feature>
<feature type="compositionally biased region" description="Low complexity" evidence="1">
    <location>
        <begin position="256"/>
        <end position="266"/>
    </location>
</feature>
<feature type="compositionally biased region" description="Basic and acidic residues" evidence="1">
    <location>
        <begin position="359"/>
        <end position="371"/>
    </location>
</feature>
<proteinExistence type="predicted"/>
<feature type="region of interest" description="Disordered" evidence="1">
    <location>
        <begin position="541"/>
        <end position="567"/>
    </location>
</feature>
<dbReference type="EMBL" id="JBBPEH010000008">
    <property type="protein sequence ID" value="KAK7535149.1"/>
    <property type="molecule type" value="Genomic_DNA"/>
</dbReference>
<evidence type="ECO:0000313" key="3">
    <source>
        <dbReference type="EMBL" id="KAK7535149.1"/>
    </source>
</evidence>
<keyword evidence="2" id="KW-0732">Signal</keyword>
<evidence type="ECO:0008006" key="5">
    <source>
        <dbReference type="Google" id="ProtNLM"/>
    </source>
</evidence>
<feature type="compositionally biased region" description="Basic and acidic residues" evidence="1">
    <location>
        <begin position="488"/>
        <end position="503"/>
    </location>
</feature>
<feature type="chain" id="PRO_5046972033" description="Ubiquitin 3 binding protein But2 C-terminal domain-containing protein" evidence="2">
    <location>
        <begin position="23"/>
        <end position="567"/>
    </location>
</feature>
<evidence type="ECO:0000256" key="2">
    <source>
        <dbReference type="SAM" id="SignalP"/>
    </source>
</evidence>
<feature type="compositionally biased region" description="Gly residues" evidence="1">
    <location>
        <begin position="409"/>
        <end position="421"/>
    </location>
</feature>
<dbReference type="RefSeq" id="XP_066653874.1">
    <property type="nucleotide sequence ID" value="XM_066796262.1"/>
</dbReference>
<feature type="compositionally biased region" description="Basic and acidic residues" evidence="1">
    <location>
        <begin position="325"/>
        <end position="338"/>
    </location>
</feature>
<evidence type="ECO:0000256" key="1">
    <source>
        <dbReference type="SAM" id="MobiDB-lite"/>
    </source>
</evidence>
<evidence type="ECO:0000313" key="4">
    <source>
        <dbReference type="Proteomes" id="UP001360953"/>
    </source>
</evidence>
<feature type="compositionally biased region" description="Basic and acidic residues" evidence="1">
    <location>
        <begin position="512"/>
        <end position="522"/>
    </location>
</feature>
<gene>
    <name evidence="3" type="ORF">J3D65DRAFT_442320</name>
</gene>
<accession>A0ABR1LIY7</accession>
<comment type="caution">
    <text evidence="3">The sequence shown here is derived from an EMBL/GenBank/DDBJ whole genome shotgun (WGS) entry which is preliminary data.</text>
</comment>
<sequence>MSFTTPTSRIFTALLAAGTALAKPIAKPQSASPDLGSGIPTASGLTITSLTYYGDGCPEGTLQGQFCPETSSFNVTITELKAILQDGKPSDDASCHIEVGFKTESQIQLNLLQGDFYGSCYLESAGMTALAHSSVSFAGNSGGSNIPWLFYGPVDAKAVYEHNLLEVFVSQCSTGGDFLMLVDLVLHVTRGPAAADAVGYIDIDQLTGAISQAYVLQPSPCGKTIEAKPPSSTQQQYGGSYGKEAAEETKKKGKTSKTSGGYSTNTNEEEEKKKSTSGGGGGYTTNSNSGEEEKKKKEEEEAAKKTTTSGGGGGSSYTTNSNSGEEEKKKKEEEEAAKKTTTSGGGGGSSYTTNSNSGEEEKKKEEEEAAKKTTTSGGGGGSSYTTNSNSGEEEKKKKKEEESKKSTSCGGGSGSSSGGGCTYNKEEIEYKKNGGECGQKCSYKPCSQEEEDNKVNSFSDYEKKLYYEAKEHYKLSLELEYNKDTKYGYEESKNQGGGEKKPEAASYQEQKTPTEGDNKYLKYDQGTTDYNDYLFRTRLLAEQNKGESEEDKKKKKDKCKRDGDCGH</sequence>
<organism evidence="3 4">
    <name type="scientific">Phyllosticta citribraziliensis</name>
    <dbReference type="NCBI Taxonomy" id="989973"/>
    <lineage>
        <taxon>Eukaryota</taxon>
        <taxon>Fungi</taxon>
        <taxon>Dikarya</taxon>
        <taxon>Ascomycota</taxon>
        <taxon>Pezizomycotina</taxon>
        <taxon>Dothideomycetes</taxon>
        <taxon>Dothideomycetes incertae sedis</taxon>
        <taxon>Botryosphaeriales</taxon>
        <taxon>Phyllostictaceae</taxon>
        <taxon>Phyllosticta</taxon>
    </lineage>
</organism>
<name>A0ABR1LIY7_9PEZI</name>
<keyword evidence="4" id="KW-1185">Reference proteome</keyword>
<feature type="region of interest" description="Disordered" evidence="1">
    <location>
        <begin position="225"/>
        <end position="458"/>
    </location>
</feature>
<dbReference type="Pfam" id="PF14273">
    <property type="entry name" value="DUF4360"/>
    <property type="match status" value="1"/>
</dbReference>
<dbReference type="GeneID" id="92029168"/>
<feature type="region of interest" description="Disordered" evidence="1">
    <location>
        <begin position="488"/>
        <end position="524"/>
    </location>
</feature>